<keyword evidence="2" id="KW-1185">Reference proteome</keyword>
<evidence type="ECO:0000313" key="1">
    <source>
        <dbReference type="EMBL" id="GGG80520.1"/>
    </source>
</evidence>
<reference evidence="1" key="1">
    <citation type="journal article" date="2014" name="Int. J. Syst. Evol. Microbiol.">
        <title>Complete genome sequence of Corynebacterium casei LMG S-19264T (=DSM 44701T), isolated from a smear-ripened cheese.</title>
        <authorList>
            <consortium name="US DOE Joint Genome Institute (JGI-PGF)"/>
            <person name="Walter F."/>
            <person name="Albersmeier A."/>
            <person name="Kalinowski J."/>
            <person name="Ruckert C."/>
        </authorList>
    </citation>
    <scope>NUCLEOTIDE SEQUENCE</scope>
    <source>
        <strain evidence="1">CGMCC 1.12754</strain>
    </source>
</reference>
<accession>A0A917HJF8</accession>
<protein>
    <submittedName>
        <fullName evidence="1">Uncharacterized protein</fullName>
    </submittedName>
</protein>
<dbReference type="Gene3D" id="3.90.1720.10">
    <property type="entry name" value="endopeptidase domain like (from Nostoc punctiforme)"/>
    <property type="match status" value="1"/>
</dbReference>
<organism evidence="1 2">
    <name type="scientific">Virgibacillus oceani</name>
    <dbReference type="NCBI Taxonomy" id="1479511"/>
    <lineage>
        <taxon>Bacteria</taxon>
        <taxon>Bacillati</taxon>
        <taxon>Bacillota</taxon>
        <taxon>Bacilli</taxon>
        <taxon>Bacillales</taxon>
        <taxon>Bacillaceae</taxon>
        <taxon>Virgibacillus</taxon>
    </lineage>
</organism>
<reference evidence="1" key="2">
    <citation type="submission" date="2020-09" db="EMBL/GenBank/DDBJ databases">
        <authorList>
            <person name="Sun Q."/>
            <person name="Zhou Y."/>
        </authorList>
    </citation>
    <scope>NUCLEOTIDE SEQUENCE</scope>
    <source>
        <strain evidence="1">CGMCC 1.12754</strain>
    </source>
</reference>
<gene>
    <name evidence="1" type="ORF">GCM10011398_27400</name>
</gene>
<dbReference type="EMBL" id="BMFR01000012">
    <property type="protein sequence ID" value="GGG80520.1"/>
    <property type="molecule type" value="Genomic_DNA"/>
</dbReference>
<dbReference type="AlphaFoldDB" id="A0A917HJF8"/>
<dbReference type="Proteomes" id="UP000622860">
    <property type="component" value="Unassembled WGS sequence"/>
</dbReference>
<name>A0A917HJF8_9BACI</name>
<dbReference type="RefSeq" id="WP_188455947.1">
    <property type="nucleotide sequence ID" value="NZ_BMFR01000012.1"/>
</dbReference>
<proteinExistence type="predicted"/>
<evidence type="ECO:0000313" key="2">
    <source>
        <dbReference type="Proteomes" id="UP000622860"/>
    </source>
</evidence>
<dbReference type="SUPFAM" id="SSF54001">
    <property type="entry name" value="Cysteine proteinases"/>
    <property type="match status" value="1"/>
</dbReference>
<comment type="caution">
    <text evidence="1">The sequence shown here is derived from an EMBL/GenBank/DDBJ whole genome shotgun (WGS) entry which is preliminary data.</text>
</comment>
<sequence length="192" mass="22051">MGDEKVYILLTDTGTIFTRMIKFYTKKPYNHASISFDSKLDEVYSFGRKNVNNPFIGGFVIENIKESIFKEATCAVFCCPITGLQKRKMGQFIQKIKQNEHLYHYNFLGLFAVILNKQLRRENAFFCSQFVASVLKESDTINFSKPLSLITPHDLQESPGFQLVYKGKLRNYLSESDQETCGIHTSKEAISM</sequence>
<dbReference type="InterPro" id="IPR038765">
    <property type="entry name" value="Papain-like_cys_pep_sf"/>
</dbReference>